<dbReference type="InterPro" id="IPR000524">
    <property type="entry name" value="Tscrpt_reg_HTH_GntR"/>
</dbReference>
<dbReference type="Gene3D" id="3.40.1410.10">
    <property type="entry name" value="Chorismate lyase-like"/>
    <property type="match status" value="1"/>
</dbReference>
<keyword evidence="1" id="KW-0805">Transcription regulation</keyword>
<dbReference type="InterPro" id="IPR036390">
    <property type="entry name" value="WH_DNA-bd_sf"/>
</dbReference>
<name>A0ABQ2JUG9_9ACTN</name>
<reference evidence="6" key="1">
    <citation type="journal article" date="2019" name="Int. J. Syst. Evol. Microbiol.">
        <title>The Global Catalogue of Microorganisms (GCM) 10K type strain sequencing project: providing services to taxonomists for standard genome sequencing and annotation.</title>
        <authorList>
            <consortium name="The Broad Institute Genomics Platform"/>
            <consortium name="The Broad Institute Genome Sequencing Center for Infectious Disease"/>
            <person name="Wu L."/>
            <person name="Ma J."/>
        </authorList>
    </citation>
    <scope>NUCLEOTIDE SEQUENCE [LARGE SCALE GENOMIC DNA]</scope>
    <source>
        <strain evidence="6">CGMCC 4.7323</strain>
    </source>
</reference>
<accession>A0ABQ2JUG9</accession>
<evidence type="ECO:0000313" key="5">
    <source>
        <dbReference type="EMBL" id="GGN54524.1"/>
    </source>
</evidence>
<dbReference type="PRINTS" id="PR00035">
    <property type="entry name" value="HTHGNTR"/>
</dbReference>
<keyword evidence="6" id="KW-1185">Reference proteome</keyword>
<dbReference type="SMART" id="SM00866">
    <property type="entry name" value="UTRA"/>
    <property type="match status" value="1"/>
</dbReference>
<gene>
    <name evidence="5" type="ORF">GCM10012285_47420</name>
</gene>
<dbReference type="Proteomes" id="UP000600080">
    <property type="component" value="Unassembled WGS sequence"/>
</dbReference>
<dbReference type="Gene3D" id="1.10.10.10">
    <property type="entry name" value="Winged helix-like DNA-binding domain superfamily/Winged helix DNA-binding domain"/>
    <property type="match status" value="1"/>
</dbReference>
<keyword evidence="2" id="KW-0238">DNA-binding</keyword>
<proteinExistence type="predicted"/>
<dbReference type="RefSeq" id="WP_189101197.1">
    <property type="nucleotide sequence ID" value="NZ_BMND01000023.1"/>
</dbReference>
<evidence type="ECO:0000256" key="3">
    <source>
        <dbReference type="ARBA" id="ARBA00023163"/>
    </source>
</evidence>
<dbReference type="InterPro" id="IPR050679">
    <property type="entry name" value="Bact_HTH_transcr_reg"/>
</dbReference>
<dbReference type="PANTHER" id="PTHR44846:SF17">
    <property type="entry name" value="GNTR-FAMILY TRANSCRIPTIONAL REGULATOR"/>
    <property type="match status" value="1"/>
</dbReference>
<evidence type="ECO:0000313" key="6">
    <source>
        <dbReference type="Proteomes" id="UP000600080"/>
    </source>
</evidence>
<feature type="domain" description="HTH gntR-type" evidence="4">
    <location>
        <begin position="8"/>
        <end position="76"/>
    </location>
</feature>
<comment type="caution">
    <text evidence="5">The sequence shown here is derived from an EMBL/GenBank/DDBJ whole genome shotgun (WGS) entry which is preliminary data.</text>
</comment>
<dbReference type="EMBL" id="BMND01000023">
    <property type="protein sequence ID" value="GGN54524.1"/>
    <property type="molecule type" value="Genomic_DNA"/>
</dbReference>
<evidence type="ECO:0000256" key="2">
    <source>
        <dbReference type="ARBA" id="ARBA00023125"/>
    </source>
</evidence>
<dbReference type="GeneID" id="301550437"/>
<organism evidence="5 6">
    <name type="scientific">Streptomyces kronopolitis</name>
    <dbReference type="NCBI Taxonomy" id="1612435"/>
    <lineage>
        <taxon>Bacteria</taxon>
        <taxon>Bacillati</taxon>
        <taxon>Actinomycetota</taxon>
        <taxon>Actinomycetes</taxon>
        <taxon>Kitasatosporales</taxon>
        <taxon>Streptomycetaceae</taxon>
        <taxon>Streptomyces</taxon>
    </lineage>
</organism>
<dbReference type="SUPFAM" id="SSF64288">
    <property type="entry name" value="Chorismate lyase-like"/>
    <property type="match status" value="1"/>
</dbReference>
<protein>
    <submittedName>
        <fullName evidence="5">GntR family transcriptional regulator</fullName>
    </submittedName>
</protein>
<dbReference type="Pfam" id="PF00392">
    <property type="entry name" value="GntR"/>
    <property type="match status" value="1"/>
</dbReference>
<dbReference type="PROSITE" id="PS50949">
    <property type="entry name" value="HTH_GNTR"/>
    <property type="match status" value="1"/>
</dbReference>
<dbReference type="SUPFAM" id="SSF46785">
    <property type="entry name" value="Winged helix' DNA-binding domain"/>
    <property type="match status" value="1"/>
</dbReference>
<dbReference type="PANTHER" id="PTHR44846">
    <property type="entry name" value="MANNOSYL-D-GLYCERATE TRANSPORT/METABOLISM SYSTEM REPRESSOR MNGR-RELATED"/>
    <property type="match status" value="1"/>
</dbReference>
<dbReference type="InterPro" id="IPR036388">
    <property type="entry name" value="WH-like_DNA-bd_sf"/>
</dbReference>
<keyword evidence="3" id="KW-0804">Transcription</keyword>
<dbReference type="CDD" id="cd07377">
    <property type="entry name" value="WHTH_GntR"/>
    <property type="match status" value="1"/>
</dbReference>
<evidence type="ECO:0000259" key="4">
    <source>
        <dbReference type="PROSITE" id="PS50949"/>
    </source>
</evidence>
<sequence>MAAQESPSPKYRRIADALKRAVAAGEFGPGDRLPGENELMARHGVARMTARQALGVLTSEGLAEARKGAGVFVRDFQPIRRRSVPRLAREQWGEGRSVWAADVPDRELVVDEVSVGEEPVADAVAARLDLPPGDAVIVRRRRFVLDGKPVLLSTSYLPAGLVANSAITRPDTGPGGVYARLAELGAAPARFREEVRSRMPAPEEADRLRLPAGTPVILISRTAVTADGRIVEVNEMILDSSAYVLEYDVDA</sequence>
<dbReference type="InterPro" id="IPR028978">
    <property type="entry name" value="Chorismate_lyase_/UTRA_dom_sf"/>
</dbReference>
<dbReference type="InterPro" id="IPR011663">
    <property type="entry name" value="UTRA"/>
</dbReference>
<evidence type="ECO:0000256" key="1">
    <source>
        <dbReference type="ARBA" id="ARBA00023015"/>
    </source>
</evidence>
<dbReference type="SMART" id="SM00345">
    <property type="entry name" value="HTH_GNTR"/>
    <property type="match status" value="1"/>
</dbReference>
<dbReference type="Pfam" id="PF07702">
    <property type="entry name" value="UTRA"/>
    <property type="match status" value="1"/>
</dbReference>